<sequence>MYLFWQMIVDGGVV</sequence>
<accession>A0A0E9QTQ3</accession>
<name>A0A0E9QTQ3_ANGAN</name>
<reference evidence="1" key="1">
    <citation type="submission" date="2014-11" db="EMBL/GenBank/DDBJ databases">
        <authorList>
            <person name="Amaro Gonzalez C."/>
        </authorList>
    </citation>
    <scope>NUCLEOTIDE SEQUENCE</scope>
</reference>
<evidence type="ECO:0000313" key="1">
    <source>
        <dbReference type="EMBL" id="JAH19473.1"/>
    </source>
</evidence>
<organism evidence="1">
    <name type="scientific">Anguilla anguilla</name>
    <name type="common">European freshwater eel</name>
    <name type="synonym">Muraena anguilla</name>
    <dbReference type="NCBI Taxonomy" id="7936"/>
    <lineage>
        <taxon>Eukaryota</taxon>
        <taxon>Metazoa</taxon>
        <taxon>Chordata</taxon>
        <taxon>Craniata</taxon>
        <taxon>Vertebrata</taxon>
        <taxon>Euteleostomi</taxon>
        <taxon>Actinopterygii</taxon>
        <taxon>Neopterygii</taxon>
        <taxon>Teleostei</taxon>
        <taxon>Anguilliformes</taxon>
        <taxon>Anguillidae</taxon>
        <taxon>Anguilla</taxon>
    </lineage>
</organism>
<reference evidence="1" key="2">
    <citation type="journal article" date="2015" name="Fish Shellfish Immunol.">
        <title>Early steps in the European eel (Anguilla anguilla)-Vibrio vulnificus interaction in the gills: Role of the RtxA13 toxin.</title>
        <authorList>
            <person name="Callol A."/>
            <person name="Pajuelo D."/>
            <person name="Ebbesson L."/>
            <person name="Teles M."/>
            <person name="MacKenzie S."/>
            <person name="Amaro C."/>
        </authorList>
    </citation>
    <scope>NUCLEOTIDE SEQUENCE</scope>
</reference>
<protein>
    <submittedName>
        <fullName evidence="1">Uncharacterized protein</fullName>
    </submittedName>
</protein>
<proteinExistence type="predicted"/>
<dbReference type="EMBL" id="GBXM01089104">
    <property type="protein sequence ID" value="JAH19473.1"/>
    <property type="molecule type" value="Transcribed_RNA"/>
</dbReference>